<organism evidence="1 2">
    <name type="scientific">Ophiobolus disseminans</name>
    <dbReference type="NCBI Taxonomy" id="1469910"/>
    <lineage>
        <taxon>Eukaryota</taxon>
        <taxon>Fungi</taxon>
        <taxon>Dikarya</taxon>
        <taxon>Ascomycota</taxon>
        <taxon>Pezizomycotina</taxon>
        <taxon>Dothideomycetes</taxon>
        <taxon>Pleosporomycetidae</taxon>
        <taxon>Pleosporales</taxon>
        <taxon>Pleosporineae</taxon>
        <taxon>Phaeosphaeriaceae</taxon>
        <taxon>Ophiobolus</taxon>
    </lineage>
</organism>
<reference evidence="1" key="1">
    <citation type="journal article" date="2020" name="Stud. Mycol.">
        <title>101 Dothideomycetes genomes: a test case for predicting lifestyles and emergence of pathogens.</title>
        <authorList>
            <person name="Haridas S."/>
            <person name="Albert R."/>
            <person name="Binder M."/>
            <person name="Bloem J."/>
            <person name="Labutti K."/>
            <person name="Salamov A."/>
            <person name="Andreopoulos B."/>
            <person name="Baker S."/>
            <person name="Barry K."/>
            <person name="Bills G."/>
            <person name="Bluhm B."/>
            <person name="Cannon C."/>
            <person name="Castanera R."/>
            <person name="Culley D."/>
            <person name="Daum C."/>
            <person name="Ezra D."/>
            <person name="Gonzalez J."/>
            <person name="Henrissat B."/>
            <person name="Kuo A."/>
            <person name="Liang C."/>
            <person name="Lipzen A."/>
            <person name="Lutzoni F."/>
            <person name="Magnuson J."/>
            <person name="Mondo S."/>
            <person name="Nolan M."/>
            <person name="Ohm R."/>
            <person name="Pangilinan J."/>
            <person name="Park H.-J."/>
            <person name="Ramirez L."/>
            <person name="Alfaro M."/>
            <person name="Sun H."/>
            <person name="Tritt A."/>
            <person name="Yoshinaga Y."/>
            <person name="Zwiers L.-H."/>
            <person name="Turgeon B."/>
            <person name="Goodwin S."/>
            <person name="Spatafora J."/>
            <person name="Crous P."/>
            <person name="Grigoriev I."/>
        </authorList>
    </citation>
    <scope>NUCLEOTIDE SEQUENCE</scope>
    <source>
        <strain evidence="1">CBS 113818</strain>
    </source>
</reference>
<evidence type="ECO:0000313" key="1">
    <source>
        <dbReference type="EMBL" id="KAF2819434.1"/>
    </source>
</evidence>
<keyword evidence="2" id="KW-1185">Reference proteome</keyword>
<dbReference type="EMBL" id="MU006245">
    <property type="protein sequence ID" value="KAF2819434.1"/>
    <property type="molecule type" value="Genomic_DNA"/>
</dbReference>
<dbReference type="AlphaFoldDB" id="A0A6A6ZGK3"/>
<name>A0A6A6ZGK3_9PLEO</name>
<proteinExistence type="predicted"/>
<dbReference type="Proteomes" id="UP000799424">
    <property type="component" value="Unassembled WGS sequence"/>
</dbReference>
<sequence length="162" mass="18023">MANTPSEIYDVVYCERDFGATNPYTLPIYYANPASIAHHNAILDCDPADRLDIFPVTKSTRFSPGNNELAIFLMQVQRGPPTPANPKGVQQVSVTGWTDSFHEANKLMLHDAEIWTRCGPGMAAVMWRWADHQNGLAGNGTICPFGISRTLKYEIHKVEMIS</sequence>
<gene>
    <name evidence="1" type="ORF">CC86DRAFT_388225</name>
</gene>
<protein>
    <submittedName>
        <fullName evidence="1">Uncharacterized protein</fullName>
    </submittedName>
</protein>
<evidence type="ECO:0000313" key="2">
    <source>
        <dbReference type="Proteomes" id="UP000799424"/>
    </source>
</evidence>
<accession>A0A6A6ZGK3</accession>